<keyword evidence="1" id="KW-1133">Transmembrane helix</keyword>
<feature type="transmembrane region" description="Helical" evidence="1">
    <location>
        <begin position="12"/>
        <end position="36"/>
    </location>
</feature>
<dbReference type="AlphaFoldDB" id="A0A0D0BZJ1"/>
<dbReference type="Proteomes" id="UP000053593">
    <property type="component" value="Unassembled WGS sequence"/>
</dbReference>
<keyword evidence="1" id="KW-0812">Transmembrane</keyword>
<accession>A0A0D0BZJ1</accession>
<evidence type="ECO:0000313" key="2">
    <source>
        <dbReference type="EMBL" id="KIK50802.1"/>
    </source>
</evidence>
<dbReference type="HOGENOM" id="CLU_2776165_0_0_1"/>
<name>A0A0D0BZJ1_9AGAR</name>
<dbReference type="OrthoDB" id="2908946at2759"/>
<keyword evidence="1" id="KW-0472">Membrane</keyword>
<proteinExistence type="predicted"/>
<sequence length="69" mass="7875">MGQLSLEKTFLIAPYVEGIVYEFFPAIFSLTLYIHFSPIFHGKLMFDRHANARVNLSLSLCYNKGTISC</sequence>
<protein>
    <submittedName>
        <fullName evidence="2">Uncharacterized protein</fullName>
    </submittedName>
</protein>
<keyword evidence="3" id="KW-1185">Reference proteome</keyword>
<dbReference type="EMBL" id="KN834884">
    <property type="protein sequence ID" value="KIK50802.1"/>
    <property type="molecule type" value="Genomic_DNA"/>
</dbReference>
<organism evidence="2 3">
    <name type="scientific">Collybiopsis luxurians FD-317 M1</name>
    <dbReference type="NCBI Taxonomy" id="944289"/>
    <lineage>
        <taxon>Eukaryota</taxon>
        <taxon>Fungi</taxon>
        <taxon>Dikarya</taxon>
        <taxon>Basidiomycota</taxon>
        <taxon>Agaricomycotina</taxon>
        <taxon>Agaricomycetes</taxon>
        <taxon>Agaricomycetidae</taxon>
        <taxon>Agaricales</taxon>
        <taxon>Marasmiineae</taxon>
        <taxon>Omphalotaceae</taxon>
        <taxon>Collybiopsis</taxon>
        <taxon>Collybiopsis luxurians</taxon>
    </lineage>
</organism>
<reference evidence="2 3" key="1">
    <citation type="submission" date="2014-04" db="EMBL/GenBank/DDBJ databases">
        <title>Evolutionary Origins and Diversification of the Mycorrhizal Mutualists.</title>
        <authorList>
            <consortium name="DOE Joint Genome Institute"/>
            <consortium name="Mycorrhizal Genomics Consortium"/>
            <person name="Kohler A."/>
            <person name="Kuo A."/>
            <person name="Nagy L.G."/>
            <person name="Floudas D."/>
            <person name="Copeland A."/>
            <person name="Barry K.W."/>
            <person name="Cichocki N."/>
            <person name="Veneault-Fourrey C."/>
            <person name="LaButti K."/>
            <person name="Lindquist E.A."/>
            <person name="Lipzen A."/>
            <person name="Lundell T."/>
            <person name="Morin E."/>
            <person name="Murat C."/>
            <person name="Riley R."/>
            <person name="Ohm R."/>
            <person name="Sun H."/>
            <person name="Tunlid A."/>
            <person name="Henrissat B."/>
            <person name="Grigoriev I.V."/>
            <person name="Hibbett D.S."/>
            <person name="Martin F."/>
        </authorList>
    </citation>
    <scope>NUCLEOTIDE SEQUENCE [LARGE SCALE GENOMIC DNA]</scope>
    <source>
        <strain evidence="2 3">FD-317 M1</strain>
    </source>
</reference>
<gene>
    <name evidence="2" type="ORF">GYMLUDRAFT_50990</name>
</gene>
<evidence type="ECO:0000256" key="1">
    <source>
        <dbReference type="SAM" id="Phobius"/>
    </source>
</evidence>
<evidence type="ECO:0000313" key="3">
    <source>
        <dbReference type="Proteomes" id="UP000053593"/>
    </source>
</evidence>